<gene>
    <name evidence="2" type="primary">LOC123408800</name>
</gene>
<dbReference type="PANTHER" id="PTHR33377:SF52">
    <property type="entry name" value="RX N-TERMINAL DOMAIN-CONTAINING PROTEIN"/>
    <property type="match status" value="1"/>
</dbReference>
<dbReference type="OrthoDB" id="593746at2759"/>
<dbReference type="Pfam" id="PF08224">
    <property type="entry name" value="DUF1719"/>
    <property type="match status" value="1"/>
</dbReference>
<protein>
    <submittedName>
        <fullName evidence="2">Uncharacterized protein</fullName>
    </submittedName>
</protein>
<name>A0A8I6YGJ0_HORVV</name>
<dbReference type="InterPro" id="IPR013181">
    <property type="entry name" value="DUF1719"/>
</dbReference>
<accession>A0A8I6YGJ0</accession>
<dbReference type="RefSeq" id="XP_044957781.1">
    <property type="nucleotide sequence ID" value="XM_045101846.1"/>
</dbReference>
<dbReference type="OMA" id="SESSEWC"/>
<organism evidence="2 3">
    <name type="scientific">Hordeum vulgare subsp. vulgare</name>
    <name type="common">Domesticated barley</name>
    <dbReference type="NCBI Taxonomy" id="112509"/>
    <lineage>
        <taxon>Eukaryota</taxon>
        <taxon>Viridiplantae</taxon>
        <taxon>Streptophyta</taxon>
        <taxon>Embryophyta</taxon>
        <taxon>Tracheophyta</taxon>
        <taxon>Spermatophyta</taxon>
        <taxon>Magnoliopsida</taxon>
        <taxon>Liliopsida</taxon>
        <taxon>Poales</taxon>
        <taxon>Poaceae</taxon>
        <taxon>BOP clade</taxon>
        <taxon>Pooideae</taxon>
        <taxon>Triticodae</taxon>
        <taxon>Triticeae</taxon>
        <taxon>Hordeinae</taxon>
        <taxon>Hordeum</taxon>
    </lineage>
</organism>
<reference evidence="2" key="3">
    <citation type="submission" date="2022-01" db="UniProtKB">
        <authorList>
            <consortium name="EnsemblPlants"/>
        </authorList>
    </citation>
    <scope>IDENTIFICATION</scope>
    <source>
        <strain evidence="2">subsp. vulgare</strain>
    </source>
</reference>
<dbReference type="Gramene" id="HORVU.MOREX.r2.7HG0610110.1">
    <property type="protein sequence ID" value="HORVU.MOREX.r2.7HG0610110.1.CDS.1"/>
    <property type="gene ID" value="HORVU.MOREX.r2.7HG0610110"/>
</dbReference>
<dbReference type="SMART" id="SM01157">
    <property type="entry name" value="DUF1719"/>
    <property type="match status" value="1"/>
</dbReference>
<evidence type="ECO:0000256" key="1">
    <source>
        <dbReference type="SAM" id="MobiDB-lite"/>
    </source>
</evidence>
<reference evidence="2" key="2">
    <citation type="submission" date="2020-10" db="EMBL/GenBank/DDBJ databases">
        <authorList>
            <person name="Scholz U."/>
            <person name="Mascher M."/>
            <person name="Fiebig A."/>
        </authorList>
    </citation>
    <scope>NUCLEOTIDE SEQUENCE [LARGE SCALE GENOMIC DNA]</scope>
    <source>
        <strain evidence="2">cv. Morex</strain>
    </source>
</reference>
<sequence>MLMAEIFGSAVASESVSRIFSILSSGNSRVDGGAEDNAERLEFAVLKIHSVVAVSQDWLILHQPLLDWKARLKRVGEEGDAILRASRSRSAERQRSEGIASKETPVRTRVARAAARFLPFRRGKDGGGDPSDATVRRFERLAQVADEFFRYVQLGGRPKSLTVSLEDPTESLLAGKTLEFSLRSGSRDALLLLHPRDGDGDGNREVVLFLSCDDSAEWEKNVKLCVVFHLLERADILGVVMSSLHLLPPQFGAACATARGFVGEVQAQEASYSNASSMSMRCVSSAWRCHRNSISTTDAGRAATDGMPWPIVRVDAVCFAMPQIDSAGAPADQNLPLKLACHVTPHLVPERYPGNYRQIGTEALHELSPKAADEGASGCRREAAWWCPGSSTYLSVEPEFSVPPPTLQQLFLVESLKGAM</sequence>
<keyword evidence="3" id="KW-1185">Reference proteome</keyword>
<dbReference type="KEGG" id="hvg:123408800"/>
<reference evidence="3" key="1">
    <citation type="journal article" date="2012" name="Nature">
        <title>A physical, genetic and functional sequence assembly of the barley genome.</title>
        <authorList>
            <consortium name="The International Barley Genome Sequencing Consortium"/>
            <person name="Mayer K.F."/>
            <person name="Waugh R."/>
            <person name="Brown J.W."/>
            <person name="Schulman A."/>
            <person name="Langridge P."/>
            <person name="Platzer M."/>
            <person name="Fincher G.B."/>
            <person name="Muehlbauer G.J."/>
            <person name="Sato K."/>
            <person name="Close T.J."/>
            <person name="Wise R.P."/>
            <person name="Stein N."/>
        </authorList>
    </citation>
    <scope>NUCLEOTIDE SEQUENCE [LARGE SCALE GENOMIC DNA]</scope>
    <source>
        <strain evidence="3">cv. Morex</strain>
    </source>
</reference>
<feature type="region of interest" description="Disordered" evidence="1">
    <location>
        <begin position="86"/>
        <end position="105"/>
    </location>
</feature>
<dbReference type="Proteomes" id="UP000011116">
    <property type="component" value="Chromosome 7H"/>
</dbReference>
<dbReference type="EnsemblPlants" id="HORVU.MOREX.r3.7HG0735510.1">
    <property type="protein sequence ID" value="HORVU.MOREX.r3.7HG0735510.1.CDS1"/>
    <property type="gene ID" value="HORVU.MOREX.r3.7HG0735510"/>
</dbReference>
<dbReference type="GeneID" id="123408800"/>
<dbReference type="PANTHER" id="PTHR33377">
    <property type="entry name" value="OS10G0134700 PROTEIN-RELATED"/>
    <property type="match status" value="1"/>
</dbReference>
<proteinExistence type="predicted"/>
<evidence type="ECO:0000313" key="3">
    <source>
        <dbReference type="Proteomes" id="UP000011116"/>
    </source>
</evidence>
<dbReference type="AlphaFoldDB" id="A0A8I6YGJ0"/>
<dbReference type="Gramene" id="HORVU.MOREX.r3.7HG0735510.1">
    <property type="protein sequence ID" value="HORVU.MOREX.r3.7HG0735510.1.CDS1"/>
    <property type="gene ID" value="HORVU.MOREX.r3.7HG0735510"/>
</dbReference>
<evidence type="ECO:0000313" key="2">
    <source>
        <dbReference type="EnsemblPlants" id="HORVU.MOREX.r3.7HG0735510.1.CDS1"/>
    </source>
</evidence>